<feature type="domain" description="Azaphilone pigments biosynthesis cluster protein L N-terminal" evidence="2">
    <location>
        <begin position="5"/>
        <end position="204"/>
    </location>
</feature>
<dbReference type="Proteomes" id="UP000799439">
    <property type="component" value="Unassembled WGS sequence"/>
</dbReference>
<name>A0A9P4J0C8_9PEZI</name>
<proteinExistence type="predicted"/>
<comment type="caution">
    <text evidence="3">The sequence shown here is derived from an EMBL/GenBank/DDBJ whole genome shotgun (WGS) entry which is preliminary data.</text>
</comment>
<evidence type="ECO:0000313" key="3">
    <source>
        <dbReference type="EMBL" id="KAF2152881.1"/>
    </source>
</evidence>
<dbReference type="InterPro" id="IPR031348">
    <property type="entry name" value="PigL_N"/>
</dbReference>
<dbReference type="EMBL" id="ML996085">
    <property type="protein sequence ID" value="KAF2152881.1"/>
    <property type="molecule type" value="Genomic_DNA"/>
</dbReference>
<evidence type="ECO:0000313" key="4">
    <source>
        <dbReference type="Proteomes" id="UP000799439"/>
    </source>
</evidence>
<evidence type="ECO:0000259" key="2">
    <source>
        <dbReference type="Pfam" id="PF17111"/>
    </source>
</evidence>
<organism evidence="3 4">
    <name type="scientific">Myriangium duriaei CBS 260.36</name>
    <dbReference type="NCBI Taxonomy" id="1168546"/>
    <lineage>
        <taxon>Eukaryota</taxon>
        <taxon>Fungi</taxon>
        <taxon>Dikarya</taxon>
        <taxon>Ascomycota</taxon>
        <taxon>Pezizomycotina</taxon>
        <taxon>Dothideomycetes</taxon>
        <taxon>Dothideomycetidae</taxon>
        <taxon>Myriangiales</taxon>
        <taxon>Myriangiaceae</taxon>
        <taxon>Myriangium</taxon>
    </lineage>
</organism>
<reference evidence="3" key="1">
    <citation type="journal article" date="2020" name="Stud. Mycol.">
        <title>101 Dothideomycetes genomes: a test case for predicting lifestyles and emergence of pathogens.</title>
        <authorList>
            <person name="Haridas S."/>
            <person name="Albert R."/>
            <person name="Binder M."/>
            <person name="Bloem J."/>
            <person name="Labutti K."/>
            <person name="Salamov A."/>
            <person name="Andreopoulos B."/>
            <person name="Baker S."/>
            <person name="Barry K."/>
            <person name="Bills G."/>
            <person name="Bluhm B."/>
            <person name="Cannon C."/>
            <person name="Castanera R."/>
            <person name="Culley D."/>
            <person name="Daum C."/>
            <person name="Ezra D."/>
            <person name="Gonzalez J."/>
            <person name="Henrissat B."/>
            <person name="Kuo A."/>
            <person name="Liang C."/>
            <person name="Lipzen A."/>
            <person name="Lutzoni F."/>
            <person name="Magnuson J."/>
            <person name="Mondo S."/>
            <person name="Nolan M."/>
            <person name="Ohm R."/>
            <person name="Pangilinan J."/>
            <person name="Park H.-J."/>
            <person name="Ramirez L."/>
            <person name="Alfaro M."/>
            <person name="Sun H."/>
            <person name="Tritt A."/>
            <person name="Yoshinaga Y."/>
            <person name="Zwiers L.-H."/>
            <person name="Turgeon B."/>
            <person name="Goodwin S."/>
            <person name="Spatafora J."/>
            <person name="Crous P."/>
            <person name="Grigoriev I."/>
        </authorList>
    </citation>
    <scope>NUCLEOTIDE SEQUENCE</scope>
    <source>
        <strain evidence="3">CBS 260.36</strain>
    </source>
</reference>
<dbReference type="OrthoDB" id="432483at2759"/>
<dbReference type="Pfam" id="PF17111">
    <property type="entry name" value="PigL_N"/>
    <property type="match status" value="1"/>
</dbReference>
<sequence length="302" mass="32925">MSGFEVAAGAVGFAGFALQSVQQLASVIGDIKNAPEELAGIRREVSSLEAVLISIREEFGRNDTVSDASVRHGSGLPIYLDACGKDCQKWQQKIKGWTSHSTDGHLSKRDTLNVALVHKSTLKGFGDQLLQHKTALNLGLQMEQHYLSTARDANFVRASQQIVSQFSEDKERVESKLDQLQARFDDLQGLGTSDVVEAKLRDLRDQEGILKTAIKFYEQATTTLNSDAADVKQKIGKVTTEKGSQAEVGIVNTATGRFQMDQTIGDVSTSDGSNAFVGYRTAATSFRPRGTNDIDSDDFMKD</sequence>
<keyword evidence="1" id="KW-0175">Coiled coil</keyword>
<evidence type="ECO:0000256" key="1">
    <source>
        <dbReference type="SAM" id="Coils"/>
    </source>
</evidence>
<keyword evidence="4" id="KW-1185">Reference proteome</keyword>
<gene>
    <name evidence="3" type="ORF">K461DRAFT_320635</name>
</gene>
<dbReference type="AlphaFoldDB" id="A0A9P4J0C8"/>
<protein>
    <recommendedName>
        <fullName evidence="2">Azaphilone pigments biosynthesis cluster protein L N-terminal domain-containing protein</fullName>
    </recommendedName>
</protein>
<feature type="coiled-coil region" evidence="1">
    <location>
        <begin position="163"/>
        <end position="190"/>
    </location>
</feature>
<accession>A0A9P4J0C8</accession>